<comment type="catalytic activity">
    <reaction evidence="5 6">
        <text>L-serine + acetyl-CoA = O-acetyl-L-serine + CoA</text>
        <dbReference type="Rhea" id="RHEA:24560"/>
        <dbReference type="ChEBI" id="CHEBI:33384"/>
        <dbReference type="ChEBI" id="CHEBI:57287"/>
        <dbReference type="ChEBI" id="CHEBI:57288"/>
        <dbReference type="ChEBI" id="CHEBI:58340"/>
        <dbReference type="EC" id="2.3.1.30"/>
    </reaction>
</comment>
<evidence type="ECO:0000256" key="5">
    <source>
        <dbReference type="ARBA" id="ARBA00049486"/>
    </source>
</evidence>
<protein>
    <recommendedName>
        <fullName evidence="6">Serine acetyltransferase</fullName>
        <ecNumber evidence="6">2.3.1.30</ecNumber>
    </recommendedName>
</protein>
<sequence length="242" mass="26312">MFKLIRQEIDAMIARDPAARSRLEIALCYPAFHAIMGYRGTHWLWQRGFRITARFISQIFRWLTGIEIHPGAKIGKRFFIDHGMGVVIGETAEIGDDVTLYQGVTLGGTSPSVNSDGQRGLKRHPTLEDGVIVGSGAQILGPFTVRKNARVGGNAVVLSEVPEGATVVGIPAKIVRHEADDRFCAYGTPIGDLPDPVARALEELGREVKELRGQVAELKTDNKSSDDGDVIADKPRIVASSE</sequence>
<keyword evidence="2" id="KW-0028">Amino-acid biosynthesis</keyword>
<dbReference type="GO" id="GO:0006535">
    <property type="term" value="P:cysteine biosynthetic process from serine"/>
    <property type="evidence" value="ECO:0007669"/>
    <property type="project" value="InterPro"/>
</dbReference>
<dbReference type="PIRSF" id="PIRSF000441">
    <property type="entry name" value="CysE"/>
    <property type="match status" value="1"/>
</dbReference>
<dbReference type="Gene3D" id="1.10.3130.10">
    <property type="entry name" value="serine acetyltransferase, domain 1"/>
    <property type="match status" value="1"/>
</dbReference>
<evidence type="ECO:0000256" key="7">
    <source>
        <dbReference type="SAM" id="MobiDB-lite"/>
    </source>
</evidence>
<feature type="region of interest" description="Disordered" evidence="7">
    <location>
        <begin position="215"/>
        <end position="242"/>
    </location>
</feature>
<dbReference type="InterPro" id="IPR042122">
    <property type="entry name" value="Ser_AcTrfase_N_sf"/>
</dbReference>
<keyword evidence="9" id="KW-1185">Reference proteome</keyword>
<comment type="similarity">
    <text evidence="1 6">Belongs to the transferase hexapeptide repeat family.</text>
</comment>
<dbReference type="InterPro" id="IPR005881">
    <property type="entry name" value="Ser_O-AcTrfase"/>
</dbReference>
<dbReference type="NCBIfam" id="TIGR01172">
    <property type="entry name" value="cysE"/>
    <property type="match status" value="1"/>
</dbReference>
<keyword evidence="3 6" id="KW-0808">Transferase</keyword>
<dbReference type="InterPro" id="IPR053376">
    <property type="entry name" value="Serine_acetyltransferase"/>
</dbReference>
<evidence type="ECO:0000313" key="9">
    <source>
        <dbReference type="Proteomes" id="UP000233332"/>
    </source>
</evidence>
<comment type="caution">
    <text evidence="8">The sequence shown here is derived from an EMBL/GenBank/DDBJ whole genome shotgun (WGS) entry which is preliminary data.</text>
</comment>
<dbReference type="RefSeq" id="WP_101303716.1">
    <property type="nucleotide sequence ID" value="NZ_NXGX01000006.1"/>
</dbReference>
<feature type="compositionally biased region" description="Basic and acidic residues" evidence="7">
    <location>
        <begin position="215"/>
        <end position="236"/>
    </location>
</feature>
<evidence type="ECO:0000256" key="4">
    <source>
        <dbReference type="ARBA" id="ARBA00023315"/>
    </source>
</evidence>
<evidence type="ECO:0000256" key="2">
    <source>
        <dbReference type="ARBA" id="ARBA00022605"/>
    </source>
</evidence>
<dbReference type="Gene3D" id="2.160.10.10">
    <property type="entry name" value="Hexapeptide repeat proteins"/>
    <property type="match status" value="1"/>
</dbReference>
<keyword evidence="4 6" id="KW-0012">Acyltransferase</keyword>
<dbReference type="EC" id="2.3.1.30" evidence="6"/>
<accession>A0A2N3L3Q3</accession>
<evidence type="ECO:0000256" key="6">
    <source>
        <dbReference type="PIRNR" id="PIRNR000441"/>
    </source>
</evidence>
<dbReference type="FunFam" id="2.160.10.10:FF:000007">
    <property type="entry name" value="Serine acetyltransferase"/>
    <property type="match status" value="1"/>
</dbReference>
<dbReference type="GO" id="GO:0005737">
    <property type="term" value="C:cytoplasm"/>
    <property type="evidence" value="ECO:0007669"/>
    <property type="project" value="InterPro"/>
</dbReference>
<evidence type="ECO:0000256" key="1">
    <source>
        <dbReference type="ARBA" id="ARBA00007274"/>
    </source>
</evidence>
<dbReference type="NCBIfam" id="NF041874">
    <property type="entry name" value="EPS_EpsC"/>
    <property type="match status" value="1"/>
</dbReference>
<dbReference type="Proteomes" id="UP000233332">
    <property type="component" value="Unassembled WGS sequence"/>
</dbReference>
<dbReference type="SUPFAM" id="SSF51161">
    <property type="entry name" value="Trimeric LpxA-like enzymes"/>
    <property type="match status" value="1"/>
</dbReference>
<dbReference type="InterPro" id="IPR045304">
    <property type="entry name" value="LbH_SAT"/>
</dbReference>
<evidence type="ECO:0000313" key="8">
    <source>
        <dbReference type="EMBL" id="PKR57452.1"/>
    </source>
</evidence>
<dbReference type="CDD" id="cd03354">
    <property type="entry name" value="LbH_SAT"/>
    <property type="match status" value="1"/>
</dbReference>
<proteinExistence type="inferred from homology"/>
<evidence type="ECO:0000256" key="3">
    <source>
        <dbReference type="ARBA" id="ARBA00022679"/>
    </source>
</evidence>
<dbReference type="PANTHER" id="PTHR42811">
    <property type="entry name" value="SERINE ACETYLTRANSFERASE"/>
    <property type="match status" value="1"/>
</dbReference>
<dbReference type="AlphaFoldDB" id="A0A2N3L3Q3"/>
<dbReference type="EMBL" id="NXGX01000006">
    <property type="protein sequence ID" value="PKR57452.1"/>
    <property type="molecule type" value="Genomic_DNA"/>
</dbReference>
<dbReference type="GO" id="GO:0009001">
    <property type="term" value="F:serine O-acetyltransferase activity"/>
    <property type="evidence" value="ECO:0007669"/>
    <property type="project" value="UniProtKB-EC"/>
</dbReference>
<organism evidence="8 9">
    <name type="scientific">Thalassospira lohafexi</name>
    <dbReference type="NCBI Taxonomy" id="744227"/>
    <lineage>
        <taxon>Bacteria</taxon>
        <taxon>Pseudomonadati</taxon>
        <taxon>Pseudomonadota</taxon>
        <taxon>Alphaproteobacteria</taxon>
        <taxon>Rhodospirillales</taxon>
        <taxon>Thalassospiraceae</taxon>
        <taxon>Thalassospira</taxon>
    </lineage>
</organism>
<reference evidence="8 9" key="1">
    <citation type="submission" date="2017-09" db="EMBL/GenBank/DDBJ databases">
        <title>Biodiversity and function of Thalassospira species in the particle-attached aromatic-hydrocarbon-degrading consortia from the surface seawater of the China South Sea.</title>
        <authorList>
            <person name="Dong C."/>
            <person name="Lai Q."/>
            <person name="Shao Z."/>
        </authorList>
    </citation>
    <scope>NUCLEOTIDE SEQUENCE [LARGE SCALE GENOMIC DNA]</scope>
    <source>
        <strain evidence="8 9">139Z-12</strain>
    </source>
</reference>
<name>A0A2N3L3Q3_9PROT</name>
<dbReference type="InterPro" id="IPR011004">
    <property type="entry name" value="Trimer_LpxA-like_sf"/>
</dbReference>
<gene>
    <name evidence="8" type="primary">cysE</name>
    <name evidence="8" type="ORF">COO92_16040</name>
</gene>